<keyword evidence="2" id="KW-0732">Signal</keyword>
<dbReference type="Pfam" id="PF14027">
    <property type="entry name" value="Questin_oxidase"/>
    <property type="match status" value="1"/>
</dbReference>
<dbReference type="PANTHER" id="PTHR35870:SF1">
    <property type="entry name" value="PROTEIN, PUTATIVE (AFU_ORTHOLOGUE AFUA_5G03330)-RELATED"/>
    <property type="match status" value="1"/>
</dbReference>
<name>A0A7S0JHI7_9EUKA</name>
<dbReference type="PANTHER" id="PTHR35870">
    <property type="entry name" value="PROTEIN, PUTATIVE (AFU_ORTHOLOGUE AFUA_5G03330)-RELATED"/>
    <property type="match status" value="1"/>
</dbReference>
<keyword evidence="1" id="KW-0560">Oxidoreductase</keyword>
<feature type="signal peptide" evidence="2">
    <location>
        <begin position="1"/>
        <end position="18"/>
    </location>
</feature>
<accession>A0A7S0JHI7</accession>
<sequence length="432" mass="47085">MAITVIASLSCIASFLHTTGDHVRNWDNGGGGAAALRSLRTLLTANNREHSIKTAPLTPLANFTGFHNHIAHQLVAMYRLGANATALQRQYAVAGRAYGPPLPSRGRVNITNWERQIGECGCGLLSGRTDEEYSDYVSFYAAQVEQRGVNATLLAYWPRLAAGLVGDIFHAVIQLGYAFEGTGRGSTAPAGSSILLEELVAQGLAWSSAAYATLPMPTAGYRSAAPLVVLQALHDDPHPFPHYTGEDEGTCYPHGDDPHGNVCFNDAVEDLIANHSAVLMRYELAPSSLRPADAFAQLCRAALVVFAAGGYNDFYLLHLMTGSRAVWALATLSGLPWAEITLHDMLRALWRAMLYVYVVKRRPSIAPAPVLTPPWRPWRSLQAAALLFPEEPHLAKLVLTCADFHARWNDDLYWQTAERAVALFEAGGKFEH</sequence>
<proteinExistence type="predicted"/>
<dbReference type="AlphaFoldDB" id="A0A7S0JHI7"/>
<feature type="chain" id="PRO_5031160418" evidence="2">
    <location>
        <begin position="19"/>
        <end position="432"/>
    </location>
</feature>
<dbReference type="InterPro" id="IPR025337">
    <property type="entry name" value="Questin_oxidase-like"/>
</dbReference>
<dbReference type="GO" id="GO:0016491">
    <property type="term" value="F:oxidoreductase activity"/>
    <property type="evidence" value="ECO:0007669"/>
    <property type="project" value="UniProtKB-KW"/>
</dbReference>
<gene>
    <name evidence="3" type="ORF">CLEP1334_LOCUS27294</name>
</gene>
<reference evidence="3" key="1">
    <citation type="submission" date="2021-01" db="EMBL/GenBank/DDBJ databases">
        <authorList>
            <person name="Corre E."/>
            <person name="Pelletier E."/>
            <person name="Niang G."/>
            <person name="Scheremetjew M."/>
            <person name="Finn R."/>
            <person name="Kale V."/>
            <person name="Holt S."/>
            <person name="Cochrane G."/>
            <person name="Meng A."/>
            <person name="Brown T."/>
            <person name="Cohen L."/>
        </authorList>
    </citation>
    <scope>NUCLEOTIDE SEQUENCE</scope>
    <source>
        <strain evidence="3">RCC1130</strain>
    </source>
</reference>
<evidence type="ECO:0000256" key="1">
    <source>
        <dbReference type="ARBA" id="ARBA00023002"/>
    </source>
</evidence>
<organism evidence="3">
    <name type="scientific">Calcidiscus leptoporus</name>
    <dbReference type="NCBI Taxonomy" id="127549"/>
    <lineage>
        <taxon>Eukaryota</taxon>
        <taxon>Haptista</taxon>
        <taxon>Haptophyta</taxon>
        <taxon>Prymnesiophyceae</taxon>
        <taxon>Coccolithales</taxon>
        <taxon>Calcidiscaceae</taxon>
        <taxon>Calcidiscus</taxon>
    </lineage>
</organism>
<evidence type="ECO:0000256" key="2">
    <source>
        <dbReference type="SAM" id="SignalP"/>
    </source>
</evidence>
<protein>
    <submittedName>
        <fullName evidence="3">Uncharacterized protein</fullName>
    </submittedName>
</protein>
<dbReference type="EMBL" id="HBER01054660">
    <property type="protein sequence ID" value="CAD8552004.1"/>
    <property type="molecule type" value="Transcribed_RNA"/>
</dbReference>
<evidence type="ECO:0000313" key="3">
    <source>
        <dbReference type="EMBL" id="CAD8552004.1"/>
    </source>
</evidence>